<sequence>MSFPSPAADYAESRPDLNRLLVSRPHATFFIKADAQYPEQGILKGAMLVVDSSTKPVHGSLVVASPEDEMRLCRVQLAPFPALITVNSSEVLWTFSEPDFDERSQIFGVVTYVVNKTMILQN</sequence>
<dbReference type="EC" id="3.4.21.-" evidence="2"/>
<proteinExistence type="predicted"/>
<evidence type="ECO:0000313" key="2">
    <source>
        <dbReference type="EMBL" id="MCW0343437.1"/>
    </source>
</evidence>
<dbReference type="EMBL" id="JANFVX010000004">
    <property type="protein sequence ID" value="MCW0343437.1"/>
    <property type="molecule type" value="Genomic_DNA"/>
</dbReference>
<dbReference type="SUPFAM" id="SSF51306">
    <property type="entry name" value="LexA/Signal peptidase"/>
    <property type="match status" value="1"/>
</dbReference>
<dbReference type="AlphaFoldDB" id="A0AAJ1FPL0"/>
<name>A0AAJ1FPL0_PANAN</name>
<evidence type="ECO:0000313" key="3">
    <source>
        <dbReference type="Proteomes" id="UP001208888"/>
    </source>
</evidence>
<reference evidence="2" key="1">
    <citation type="submission" date="2022-06" db="EMBL/GenBank/DDBJ databases">
        <title>Dynamics of rice microbiomes reveals core vertical transmitted seed endophytes.</title>
        <authorList>
            <person name="Liao K."/>
            <person name="Zhang X."/>
        </authorList>
    </citation>
    <scope>NUCLEOTIDE SEQUENCE</scope>
    <source>
        <strain evidence="2">JT1-17</strain>
    </source>
</reference>
<dbReference type="InterPro" id="IPR036286">
    <property type="entry name" value="LexA/Signal_pep-like_sf"/>
</dbReference>
<comment type="caution">
    <text evidence="2">The sequence shown here is derived from an EMBL/GenBank/DDBJ whole genome shotgun (WGS) entry which is preliminary data.</text>
</comment>
<dbReference type="Gene3D" id="2.10.109.10">
    <property type="entry name" value="Umud Fragment, subunit A"/>
    <property type="match status" value="1"/>
</dbReference>
<dbReference type="RefSeq" id="WP_264271976.1">
    <property type="nucleotide sequence ID" value="NZ_JANFVX010000004.1"/>
</dbReference>
<dbReference type="InterPro" id="IPR015927">
    <property type="entry name" value="Peptidase_S24_S26A/B/C"/>
</dbReference>
<dbReference type="Proteomes" id="UP001208888">
    <property type="component" value="Unassembled WGS sequence"/>
</dbReference>
<organism evidence="2 3">
    <name type="scientific">Pantoea ananas</name>
    <name type="common">Erwinia uredovora</name>
    <dbReference type="NCBI Taxonomy" id="553"/>
    <lineage>
        <taxon>Bacteria</taxon>
        <taxon>Pseudomonadati</taxon>
        <taxon>Pseudomonadota</taxon>
        <taxon>Gammaproteobacteria</taxon>
        <taxon>Enterobacterales</taxon>
        <taxon>Erwiniaceae</taxon>
        <taxon>Pantoea</taxon>
    </lineage>
</organism>
<gene>
    <name evidence="2" type="ORF">NB703_001530</name>
</gene>
<dbReference type="Pfam" id="PF00717">
    <property type="entry name" value="Peptidase_S24"/>
    <property type="match status" value="1"/>
</dbReference>
<dbReference type="GO" id="GO:0016787">
    <property type="term" value="F:hydrolase activity"/>
    <property type="evidence" value="ECO:0007669"/>
    <property type="project" value="UniProtKB-KW"/>
</dbReference>
<protein>
    <submittedName>
        <fullName evidence="2">Protein UmuD</fullName>
        <ecNumber evidence="2">3.4.21.-</ecNumber>
    </submittedName>
</protein>
<keyword evidence="2" id="KW-0378">Hydrolase</keyword>
<accession>A0AAJ1FPL0</accession>
<feature type="domain" description="Peptidase S24/S26A/S26B/S26C" evidence="1">
    <location>
        <begin position="3"/>
        <end position="77"/>
    </location>
</feature>
<evidence type="ECO:0000259" key="1">
    <source>
        <dbReference type="Pfam" id="PF00717"/>
    </source>
</evidence>